<sequence>MSIGILGRKLGMTRIYNSDGTAVPCTVLAAGPCPITQIKNQDKDGYAALQIGFDTVEERKLSRAERGHLAKADKGLYRHLRELRVDDVSDYELGQDLTVELFFPGEKVKVTGTSKGKGFQGVMKRWNFAGAPDSHGHEKVHRSGGSIGYRTRPGKIFKNKKMAGHMGNRTVTMMHLEVVDVRPEDNVIVIRGAVPGPRNGIVMVRKLK</sequence>
<keyword evidence="5 7" id="KW-0687">Ribonucleoprotein</keyword>
<evidence type="ECO:0000256" key="3">
    <source>
        <dbReference type="ARBA" id="ARBA00022884"/>
    </source>
</evidence>
<reference evidence="8 9" key="1">
    <citation type="journal article" date="2013" name="J. Bacteriol.">
        <title>Roles of HynAB and Ech, the only two hydrogenases found in the model sulfate reducer Desulfovibrio gigas.</title>
        <authorList>
            <person name="Morais-Silva F.O."/>
            <person name="Santos C.I."/>
            <person name="Rodrigues R."/>
            <person name="Pereira I.A."/>
            <person name="Rodrigues-Pousada C."/>
        </authorList>
    </citation>
    <scope>NUCLEOTIDE SEQUENCE [LARGE SCALE GENOMIC DNA]</scope>
    <source>
        <strain evidence="9">ATCC 19364 / DSM 1382 / NCIMB 9332 / VKM B-1759</strain>
    </source>
</reference>
<keyword evidence="2 7" id="KW-0699">rRNA-binding</keyword>
<keyword evidence="3 7" id="KW-0694">RNA-binding</keyword>
<dbReference type="GO" id="GO:0006412">
    <property type="term" value="P:translation"/>
    <property type="evidence" value="ECO:0007669"/>
    <property type="project" value="UniProtKB-UniRule"/>
</dbReference>
<dbReference type="STRING" id="1121448.DGI_2833"/>
<dbReference type="OrthoDB" id="9806135at2"/>
<keyword evidence="4 7" id="KW-0689">Ribosomal protein</keyword>
<dbReference type="InterPro" id="IPR019927">
    <property type="entry name" value="Ribosomal_uL3_bac/org-type"/>
</dbReference>
<dbReference type="SUPFAM" id="SSF50447">
    <property type="entry name" value="Translation proteins"/>
    <property type="match status" value="1"/>
</dbReference>
<dbReference type="EMBL" id="CP006585">
    <property type="protein sequence ID" value="AGW14562.1"/>
    <property type="molecule type" value="Genomic_DNA"/>
</dbReference>
<dbReference type="NCBIfam" id="TIGR03625">
    <property type="entry name" value="L3_bact"/>
    <property type="match status" value="1"/>
</dbReference>
<dbReference type="PANTHER" id="PTHR11229">
    <property type="entry name" value="50S RIBOSOMAL PROTEIN L3"/>
    <property type="match status" value="1"/>
</dbReference>
<comment type="function">
    <text evidence="7">One of the primary rRNA binding proteins, it binds directly near the 3'-end of the 23S rRNA, where it nucleates assembly of the 50S subunit.</text>
</comment>
<dbReference type="KEGG" id="dgg:DGI_2833"/>
<accession>T2GF99</accession>
<dbReference type="Pfam" id="PF00297">
    <property type="entry name" value="Ribosomal_L3"/>
    <property type="match status" value="1"/>
</dbReference>
<gene>
    <name evidence="7" type="primary">rplC</name>
    <name evidence="8" type="ORF">DGI_2833</name>
</gene>
<dbReference type="Gene3D" id="2.40.30.10">
    <property type="entry name" value="Translation factors"/>
    <property type="match status" value="1"/>
</dbReference>
<comment type="similarity">
    <text evidence="1 7">Belongs to the universal ribosomal protein uL3 family.</text>
</comment>
<dbReference type="AlphaFoldDB" id="T2GF99"/>
<dbReference type="HOGENOM" id="CLU_044142_4_1_7"/>
<dbReference type="GO" id="GO:0003735">
    <property type="term" value="F:structural constituent of ribosome"/>
    <property type="evidence" value="ECO:0007669"/>
    <property type="project" value="UniProtKB-UniRule"/>
</dbReference>
<dbReference type="FunFam" id="2.40.30.10:FF:000004">
    <property type="entry name" value="50S ribosomal protein L3"/>
    <property type="match status" value="1"/>
</dbReference>
<dbReference type="GO" id="GO:0022625">
    <property type="term" value="C:cytosolic large ribosomal subunit"/>
    <property type="evidence" value="ECO:0007669"/>
    <property type="project" value="TreeGrafter"/>
</dbReference>
<dbReference type="GO" id="GO:0019843">
    <property type="term" value="F:rRNA binding"/>
    <property type="evidence" value="ECO:0007669"/>
    <property type="project" value="UniProtKB-UniRule"/>
</dbReference>
<dbReference type="HAMAP" id="MF_01325_B">
    <property type="entry name" value="Ribosomal_uL3_B"/>
    <property type="match status" value="1"/>
</dbReference>
<dbReference type="PATRIC" id="fig|1121448.10.peg.2796"/>
<evidence type="ECO:0000256" key="5">
    <source>
        <dbReference type="ARBA" id="ARBA00023274"/>
    </source>
</evidence>
<reference evidence="9" key="2">
    <citation type="submission" date="2013-07" db="EMBL/GenBank/DDBJ databases">
        <authorList>
            <person name="Morais-Silva F.O."/>
            <person name="Rezende A.M."/>
            <person name="Pimentel C."/>
            <person name="Resende D.M."/>
            <person name="Santos C.I."/>
            <person name="Clemente C."/>
            <person name="de Oliveira L.M."/>
            <person name="da Silva S.M."/>
            <person name="Costa D.A."/>
            <person name="Varela-Raposo A."/>
            <person name="Horacio E.C.A."/>
            <person name="Matos M."/>
            <person name="Flores O."/>
            <person name="Ruiz J.C."/>
            <person name="Rodrigues-Pousada C."/>
        </authorList>
    </citation>
    <scope>NUCLEOTIDE SEQUENCE [LARGE SCALE GENOMIC DNA]</scope>
    <source>
        <strain evidence="9">ATCC 19364 / DSM 1382 / NCIMB 9332 / VKM B-1759</strain>
    </source>
</reference>
<evidence type="ECO:0000313" key="8">
    <source>
        <dbReference type="EMBL" id="AGW14562.1"/>
    </source>
</evidence>
<proteinExistence type="inferred from homology"/>
<dbReference type="Proteomes" id="UP000016587">
    <property type="component" value="Chromosome"/>
</dbReference>
<dbReference type="FunFam" id="3.30.160.810:FF:000001">
    <property type="entry name" value="50S ribosomal protein L3"/>
    <property type="match status" value="1"/>
</dbReference>
<dbReference type="InterPro" id="IPR009000">
    <property type="entry name" value="Transl_B-barrel_sf"/>
</dbReference>
<dbReference type="InterPro" id="IPR000597">
    <property type="entry name" value="Ribosomal_uL3"/>
</dbReference>
<dbReference type="Gene3D" id="3.30.160.810">
    <property type="match status" value="1"/>
</dbReference>
<comment type="subunit">
    <text evidence="7">Part of the 50S ribosomal subunit. Forms a cluster with proteins L14 and L19.</text>
</comment>
<evidence type="ECO:0000256" key="4">
    <source>
        <dbReference type="ARBA" id="ARBA00022980"/>
    </source>
</evidence>
<organism evidence="8 9">
    <name type="scientific">Megalodesulfovibrio gigas (strain ATCC 19364 / DSM 1382 / NCIMB 9332 / VKM B-1759)</name>
    <name type="common">Desulfovibrio gigas</name>
    <dbReference type="NCBI Taxonomy" id="1121448"/>
    <lineage>
        <taxon>Bacteria</taxon>
        <taxon>Pseudomonadati</taxon>
        <taxon>Thermodesulfobacteriota</taxon>
        <taxon>Desulfovibrionia</taxon>
        <taxon>Desulfovibrionales</taxon>
        <taxon>Desulfovibrionaceae</taxon>
        <taxon>Megalodesulfovibrio</taxon>
    </lineage>
</organism>
<dbReference type="RefSeq" id="WP_021761591.1">
    <property type="nucleotide sequence ID" value="NC_022444.1"/>
</dbReference>
<evidence type="ECO:0000256" key="1">
    <source>
        <dbReference type="ARBA" id="ARBA00006540"/>
    </source>
</evidence>
<keyword evidence="9" id="KW-1185">Reference proteome</keyword>
<protein>
    <recommendedName>
        <fullName evidence="6 7">Large ribosomal subunit protein uL3</fullName>
    </recommendedName>
</protein>
<evidence type="ECO:0000256" key="7">
    <source>
        <dbReference type="HAMAP-Rule" id="MF_01325"/>
    </source>
</evidence>
<name>T2GF99_MEGG1</name>
<evidence type="ECO:0000256" key="6">
    <source>
        <dbReference type="ARBA" id="ARBA00035243"/>
    </source>
</evidence>
<dbReference type="eggNOG" id="COG0087">
    <property type="taxonomic scope" value="Bacteria"/>
</dbReference>
<evidence type="ECO:0000256" key="2">
    <source>
        <dbReference type="ARBA" id="ARBA00022730"/>
    </source>
</evidence>
<evidence type="ECO:0000313" key="9">
    <source>
        <dbReference type="Proteomes" id="UP000016587"/>
    </source>
</evidence>
<dbReference type="PANTHER" id="PTHR11229:SF16">
    <property type="entry name" value="LARGE RIBOSOMAL SUBUNIT PROTEIN UL3C"/>
    <property type="match status" value="1"/>
</dbReference>